<dbReference type="EMBL" id="JAQIBD010000004">
    <property type="protein sequence ID" value="MDM5272457.1"/>
    <property type="molecule type" value="Genomic_DNA"/>
</dbReference>
<keyword evidence="4" id="KW-1185">Reference proteome</keyword>
<organism evidence="3 4">
    <name type="scientific">Sulfurovum zhangzhouensis</name>
    <dbReference type="NCBI Taxonomy" id="3019067"/>
    <lineage>
        <taxon>Bacteria</taxon>
        <taxon>Pseudomonadati</taxon>
        <taxon>Campylobacterota</taxon>
        <taxon>Epsilonproteobacteria</taxon>
        <taxon>Campylobacterales</taxon>
        <taxon>Sulfurovaceae</taxon>
        <taxon>Sulfurovum</taxon>
    </lineage>
</organism>
<sequence>MFEGLNFGDMGKMMEQIQEKAKEIQEQAKNVEFTAKAGGGMLTVTANGAGEIIDITIDDSLLEDKESLQILLISAINDVNKMVEDNKKSQAMGIMGGMNPFGSK</sequence>
<dbReference type="Pfam" id="PF02575">
    <property type="entry name" value="YbaB_DNA_bd"/>
    <property type="match status" value="1"/>
</dbReference>
<accession>A0ABT7R049</accession>
<dbReference type="RefSeq" id="WP_289414271.1">
    <property type="nucleotide sequence ID" value="NZ_JAQIBD010000004.1"/>
</dbReference>
<dbReference type="InterPro" id="IPR004401">
    <property type="entry name" value="YbaB/EbfC"/>
</dbReference>
<evidence type="ECO:0000313" key="4">
    <source>
        <dbReference type="Proteomes" id="UP001169069"/>
    </source>
</evidence>
<comment type="subunit">
    <text evidence="2">Homodimer.</text>
</comment>
<keyword evidence="1 2" id="KW-0238">DNA-binding</keyword>
<gene>
    <name evidence="3" type="ORF">PGH07_09720</name>
</gene>
<dbReference type="PANTHER" id="PTHR33449:SF1">
    <property type="entry name" value="NUCLEOID-ASSOCIATED PROTEIN YBAB"/>
    <property type="match status" value="1"/>
</dbReference>
<reference evidence="3" key="1">
    <citation type="submission" date="2023-01" db="EMBL/GenBank/DDBJ databases">
        <title>Sulfurovum sp. zt1-1 genome assembly.</title>
        <authorList>
            <person name="Wang J."/>
        </authorList>
    </citation>
    <scope>NUCLEOTIDE SEQUENCE</scope>
    <source>
        <strain evidence="3">Zt1-1</strain>
    </source>
</reference>
<dbReference type="Proteomes" id="UP001169069">
    <property type="component" value="Unassembled WGS sequence"/>
</dbReference>
<evidence type="ECO:0000256" key="1">
    <source>
        <dbReference type="ARBA" id="ARBA00023125"/>
    </source>
</evidence>
<dbReference type="PANTHER" id="PTHR33449">
    <property type="entry name" value="NUCLEOID-ASSOCIATED PROTEIN YBAB"/>
    <property type="match status" value="1"/>
</dbReference>
<name>A0ABT7R049_9BACT</name>
<evidence type="ECO:0000313" key="3">
    <source>
        <dbReference type="EMBL" id="MDM5272457.1"/>
    </source>
</evidence>
<dbReference type="HAMAP" id="MF_00274">
    <property type="entry name" value="DNA_YbaB_EbfC"/>
    <property type="match status" value="1"/>
</dbReference>
<comment type="function">
    <text evidence="2">Binds to DNA and alters its conformation. May be involved in regulation of gene expression, nucleoid organization and DNA protection.</text>
</comment>
<comment type="caution">
    <text evidence="3">The sequence shown here is derived from an EMBL/GenBank/DDBJ whole genome shotgun (WGS) entry which is preliminary data.</text>
</comment>
<dbReference type="Gene3D" id="3.30.1310.10">
    <property type="entry name" value="Nucleoid-associated protein YbaB-like domain"/>
    <property type="match status" value="1"/>
</dbReference>
<comment type="similarity">
    <text evidence="2">Belongs to the YbaB/EbfC family.</text>
</comment>
<keyword evidence="2" id="KW-0963">Cytoplasm</keyword>
<evidence type="ECO:0000256" key="2">
    <source>
        <dbReference type="HAMAP-Rule" id="MF_00274"/>
    </source>
</evidence>
<protein>
    <recommendedName>
        <fullName evidence="2">Nucleoid-associated protein PGH07_09720</fullName>
    </recommendedName>
</protein>
<dbReference type="InterPro" id="IPR036894">
    <property type="entry name" value="YbaB-like_sf"/>
</dbReference>
<dbReference type="SUPFAM" id="SSF82607">
    <property type="entry name" value="YbaB-like"/>
    <property type="match status" value="1"/>
</dbReference>
<dbReference type="NCBIfam" id="TIGR00103">
    <property type="entry name" value="DNA_YbaB_EbfC"/>
    <property type="match status" value="1"/>
</dbReference>
<proteinExistence type="inferred from homology"/>
<dbReference type="PIRSF" id="PIRSF004555">
    <property type="entry name" value="UCP004555"/>
    <property type="match status" value="1"/>
</dbReference>
<comment type="subcellular location">
    <subcellularLocation>
        <location evidence="2">Cytoplasm</location>
        <location evidence="2">Nucleoid</location>
    </subcellularLocation>
</comment>